<evidence type="ECO:0000313" key="4">
    <source>
        <dbReference type="Proteomes" id="UP000321412"/>
    </source>
</evidence>
<gene>
    <name evidence="3" type="ORF">FRC98_10800</name>
</gene>
<feature type="domain" description="DUF362" evidence="2">
    <location>
        <begin position="82"/>
        <end position="283"/>
    </location>
</feature>
<dbReference type="NCBIfam" id="TIGR01409">
    <property type="entry name" value="TAT_signal_seq"/>
    <property type="match status" value="1"/>
</dbReference>
<dbReference type="InterPro" id="IPR019546">
    <property type="entry name" value="TAT_signal_bac_arc"/>
</dbReference>
<organism evidence="3 4">
    <name type="scientific">Lujinxingia vulgaris</name>
    <dbReference type="NCBI Taxonomy" id="2600176"/>
    <lineage>
        <taxon>Bacteria</taxon>
        <taxon>Deltaproteobacteria</taxon>
        <taxon>Bradymonadales</taxon>
        <taxon>Lujinxingiaceae</taxon>
        <taxon>Lujinxingia</taxon>
    </lineage>
</organism>
<dbReference type="EMBL" id="VOSM01000004">
    <property type="protein sequence ID" value="TXD37347.1"/>
    <property type="molecule type" value="Genomic_DNA"/>
</dbReference>
<feature type="chain" id="PRO_5022901287" evidence="1">
    <location>
        <begin position="24"/>
        <end position="343"/>
    </location>
</feature>
<name>A0A5C6XCA8_9DELT</name>
<dbReference type="AlphaFoldDB" id="A0A5C6XCA8"/>
<dbReference type="RefSeq" id="WP_146981553.1">
    <property type="nucleotide sequence ID" value="NZ_VOSM01000004.1"/>
</dbReference>
<dbReference type="PROSITE" id="PS51257">
    <property type="entry name" value="PROKAR_LIPOPROTEIN"/>
    <property type="match status" value="1"/>
</dbReference>
<sequence>MDRRNFLKHLASLSALLASGAWVGCAPSTSATTRRMPLRVGASAANPTRKRSPVALISAIDRREATEKALGMFSIVLRGKRVFIQPTLHSRKPSPYSTHTHILATLARHCRSHECTELAVGTRHPDQPTAPLFRAKQLPTMARELGFDLLAIDELPSHQWRHVRPEPSAWEQGFALPRQVLDADVYIQLTTALVGDEPPHLKMALHGARGLLGRRVPGTEHNLFEELASSADPTARQLELVEARPPDLILLDAIDVDMEPRRYERCGVFIAGVDPLAVDAVGLALMRRYQTPDVLADGELFDHPLLRAAASRGSMISSASEIELLSDEASAPLAEELGARLGI</sequence>
<dbReference type="InterPro" id="IPR007160">
    <property type="entry name" value="DUF362"/>
</dbReference>
<evidence type="ECO:0000313" key="3">
    <source>
        <dbReference type="EMBL" id="TXD37347.1"/>
    </source>
</evidence>
<keyword evidence="1" id="KW-0732">Signal</keyword>
<protein>
    <submittedName>
        <fullName evidence="3">DUF362 domain-containing protein</fullName>
    </submittedName>
</protein>
<proteinExistence type="predicted"/>
<dbReference type="Pfam" id="PF04015">
    <property type="entry name" value="DUF362"/>
    <property type="match status" value="1"/>
</dbReference>
<reference evidence="3 4" key="1">
    <citation type="submission" date="2019-08" db="EMBL/GenBank/DDBJ databases">
        <title>Bradymonadales sp. TMQ4.</title>
        <authorList>
            <person name="Liang Q."/>
        </authorList>
    </citation>
    <scope>NUCLEOTIDE SEQUENCE [LARGE SCALE GENOMIC DNA]</scope>
    <source>
        <strain evidence="3 4">TMQ4</strain>
    </source>
</reference>
<feature type="signal peptide" evidence="1">
    <location>
        <begin position="1"/>
        <end position="23"/>
    </location>
</feature>
<dbReference type="OrthoDB" id="9800016at2"/>
<evidence type="ECO:0000259" key="2">
    <source>
        <dbReference type="Pfam" id="PF04015"/>
    </source>
</evidence>
<dbReference type="PROSITE" id="PS51318">
    <property type="entry name" value="TAT"/>
    <property type="match status" value="1"/>
</dbReference>
<comment type="caution">
    <text evidence="3">The sequence shown here is derived from an EMBL/GenBank/DDBJ whole genome shotgun (WGS) entry which is preliminary data.</text>
</comment>
<dbReference type="Proteomes" id="UP000321412">
    <property type="component" value="Unassembled WGS sequence"/>
</dbReference>
<accession>A0A5C6XCA8</accession>
<keyword evidence="4" id="KW-1185">Reference proteome</keyword>
<dbReference type="InterPro" id="IPR006311">
    <property type="entry name" value="TAT_signal"/>
</dbReference>
<evidence type="ECO:0000256" key="1">
    <source>
        <dbReference type="SAM" id="SignalP"/>
    </source>
</evidence>